<dbReference type="PANTHER" id="PTHR10288">
    <property type="entry name" value="KH DOMAIN CONTAINING RNA BINDING PROTEIN"/>
    <property type="match status" value="1"/>
</dbReference>
<organism evidence="4 5">
    <name type="scientific">Lithospermum erythrorhizon</name>
    <name type="common">Purple gromwell</name>
    <name type="synonym">Lithospermum officinale var. erythrorhizon</name>
    <dbReference type="NCBI Taxonomy" id="34254"/>
    <lineage>
        <taxon>Eukaryota</taxon>
        <taxon>Viridiplantae</taxon>
        <taxon>Streptophyta</taxon>
        <taxon>Embryophyta</taxon>
        <taxon>Tracheophyta</taxon>
        <taxon>Spermatophyta</taxon>
        <taxon>Magnoliopsida</taxon>
        <taxon>eudicotyledons</taxon>
        <taxon>Gunneridae</taxon>
        <taxon>Pentapetalae</taxon>
        <taxon>asterids</taxon>
        <taxon>lamiids</taxon>
        <taxon>Boraginales</taxon>
        <taxon>Boraginaceae</taxon>
        <taxon>Boraginoideae</taxon>
        <taxon>Lithospermeae</taxon>
        <taxon>Lithospermum</taxon>
    </lineage>
</organism>
<keyword evidence="5" id="KW-1185">Reference proteome</keyword>
<dbReference type="CDD" id="cd22459">
    <property type="entry name" value="KH-I_PEPPER_rpt1_like"/>
    <property type="match status" value="1"/>
</dbReference>
<dbReference type="Gene3D" id="3.30.310.210">
    <property type="match status" value="1"/>
</dbReference>
<evidence type="ECO:0000259" key="3">
    <source>
        <dbReference type="SMART" id="SM00322"/>
    </source>
</evidence>
<dbReference type="Gene3D" id="3.30.1370.10">
    <property type="entry name" value="K Homology domain, type 1"/>
    <property type="match status" value="1"/>
</dbReference>
<feature type="domain" description="K Homology" evidence="3">
    <location>
        <begin position="39"/>
        <end position="112"/>
    </location>
</feature>
<accession>A0AAV3RBJ9</accession>
<comment type="caution">
    <text evidence="4">The sequence shown here is derived from an EMBL/GenBank/DDBJ whole genome shotgun (WGS) entry which is preliminary data.</text>
</comment>
<dbReference type="InterPro" id="IPR036612">
    <property type="entry name" value="KH_dom_type_1_sf"/>
</dbReference>
<gene>
    <name evidence="4" type="ORF">LIER_26893</name>
</gene>
<evidence type="ECO:0000256" key="1">
    <source>
        <dbReference type="ARBA" id="ARBA00022737"/>
    </source>
</evidence>
<dbReference type="EMBL" id="BAABME010008507">
    <property type="protein sequence ID" value="GAA0173235.1"/>
    <property type="molecule type" value="Genomic_DNA"/>
</dbReference>
<dbReference type="SMART" id="SM00322">
    <property type="entry name" value="KH"/>
    <property type="match status" value="3"/>
</dbReference>
<dbReference type="PROSITE" id="PS50084">
    <property type="entry name" value="KH_TYPE_1"/>
    <property type="match status" value="3"/>
</dbReference>
<feature type="domain" description="K Homology" evidence="3">
    <location>
        <begin position="133"/>
        <end position="208"/>
    </location>
</feature>
<dbReference type="SUPFAM" id="SSF54791">
    <property type="entry name" value="Eukaryotic type KH-domain (KH-domain type I)"/>
    <property type="match status" value="3"/>
</dbReference>
<protein>
    <submittedName>
        <fullName evidence="4">RNA metabolism protein</fullName>
    </submittedName>
</protein>
<feature type="domain" description="K Homology" evidence="3">
    <location>
        <begin position="311"/>
        <end position="381"/>
    </location>
</feature>
<dbReference type="AlphaFoldDB" id="A0AAV3RBJ9"/>
<dbReference type="Pfam" id="PF00013">
    <property type="entry name" value="KH_1"/>
    <property type="match status" value="3"/>
</dbReference>
<dbReference type="Proteomes" id="UP001454036">
    <property type="component" value="Unassembled WGS sequence"/>
</dbReference>
<proteinExistence type="predicted"/>
<dbReference type="InterPro" id="IPR004088">
    <property type="entry name" value="KH_dom_type_1"/>
</dbReference>
<keyword evidence="2" id="KW-0694">RNA-binding</keyword>
<keyword evidence="1" id="KW-0677">Repeat</keyword>
<evidence type="ECO:0000313" key="4">
    <source>
        <dbReference type="EMBL" id="GAA0173235.1"/>
    </source>
</evidence>
<dbReference type="CDD" id="cd22460">
    <property type="entry name" value="KH-I_PEPPER_rpt2_like"/>
    <property type="match status" value="1"/>
</dbReference>
<dbReference type="InterPro" id="IPR004087">
    <property type="entry name" value="KH_dom"/>
</dbReference>
<dbReference type="GO" id="GO:0003723">
    <property type="term" value="F:RNA binding"/>
    <property type="evidence" value="ECO:0007669"/>
    <property type="project" value="UniProtKB-UniRule"/>
</dbReference>
<evidence type="ECO:0000313" key="5">
    <source>
        <dbReference type="Proteomes" id="UP001454036"/>
    </source>
</evidence>
<reference evidence="4 5" key="1">
    <citation type="submission" date="2024-01" db="EMBL/GenBank/DDBJ databases">
        <title>The complete chloroplast genome sequence of Lithospermum erythrorhizon: insights into the phylogenetic relationship among Boraginaceae species and the maternal lineages of purple gromwells.</title>
        <authorList>
            <person name="Okada T."/>
            <person name="Watanabe K."/>
        </authorList>
    </citation>
    <scope>NUCLEOTIDE SEQUENCE [LARGE SCALE GENOMIC DNA]</scope>
</reference>
<evidence type="ECO:0000256" key="2">
    <source>
        <dbReference type="PROSITE-ProRule" id="PRU00117"/>
    </source>
</evidence>
<sequence length="427" mass="45889">MVSSPIEAEQESEIISSINDINSNNGSEGGGVKWPGWPGYNVYRLIVPVLKVGSIIGRKGELVKKLCEDTRARVRVLEGPVGSTDRIVLISGKEDPEAELSPAMDAALKVFNRISGLTSSDGTNPDVAIAGAAFCSMKLLVASSQAIHLIGRQGSTIKSIQESSGAAMRILSEDELPSYATSEERVVDIHGEAMKVLQALRAVLVQLRKFLVDQTVLPIFEKNHNATIQPERGADSWADKTHSSSLQPTASVAYAASVPYVPHPVKRDPYVLDPELQIDSKMSYLSSYGANAVLGSLRTSVPGRTVTPVVTQMTKIMQIPLLYAEDIIGIGGANIAYIRRNSEAVLTVQESGGRPDEITIEIKGTSSQVEAAEQLIQDFINNHKEPVSSIYGRSDLGLSSLSHLTDAKYPSLGSYGSSSLGGYNYKF</sequence>
<name>A0AAV3RBJ9_LITER</name>